<proteinExistence type="predicted"/>
<accession>A0AAV4VW75</accession>
<feature type="region of interest" description="Disordered" evidence="1">
    <location>
        <begin position="54"/>
        <end position="74"/>
    </location>
</feature>
<evidence type="ECO:0000256" key="1">
    <source>
        <dbReference type="SAM" id="MobiDB-lite"/>
    </source>
</evidence>
<reference evidence="2 3" key="1">
    <citation type="submission" date="2021-06" db="EMBL/GenBank/DDBJ databases">
        <title>Caerostris darwini draft genome.</title>
        <authorList>
            <person name="Kono N."/>
            <person name="Arakawa K."/>
        </authorList>
    </citation>
    <scope>NUCLEOTIDE SEQUENCE [LARGE SCALE GENOMIC DNA]</scope>
</reference>
<dbReference type="Proteomes" id="UP001054837">
    <property type="component" value="Unassembled WGS sequence"/>
</dbReference>
<evidence type="ECO:0000313" key="3">
    <source>
        <dbReference type="Proteomes" id="UP001054837"/>
    </source>
</evidence>
<keyword evidence="3" id="KW-1185">Reference proteome</keyword>
<feature type="region of interest" description="Disordered" evidence="1">
    <location>
        <begin position="1"/>
        <end position="25"/>
    </location>
</feature>
<comment type="caution">
    <text evidence="2">The sequence shown here is derived from an EMBL/GenBank/DDBJ whole genome shotgun (WGS) entry which is preliminary data.</text>
</comment>
<dbReference type="AlphaFoldDB" id="A0AAV4VW75"/>
<evidence type="ECO:0000313" key="2">
    <source>
        <dbReference type="EMBL" id="GIY74378.1"/>
    </source>
</evidence>
<organism evidence="2 3">
    <name type="scientific">Caerostris darwini</name>
    <dbReference type="NCBI Taxonomy" id="1538125"/>
    <lineage>
        <taxon>Eukaryota</taxon>
        <taxon>Metazoa</taxon>
        <taxon>Ecdysozoa</taxon>
        <taxon>Arthropoda</taxon>
        <taxon>Chelicerata</taxon>
        <taxon>Arachnida</taxon>
        <taxon>Araneae</taxon>
        <taxon>Araneomorphae</taxon>
        <taxon>Entelegynae</taxon>
        <taxon>Araneoidea</taxon>
        <taxon>Araneidae</taxon>
        <taxon>Caerostris</taxon>
    </lineage>
</organism>
<gene>
    <name evidence="2" type="ORF">CDAR_197681</name>
</gene>
<protein>
    <submittedName>
        <fullName evidence="2">Uncharacterized protein</fullName>
    </submittedName>
</protein>
<dbReference type="EMBL" id="BPLQ01013743">
    <property type="protein sequence ID" value="GIY74378.1"/>
    <property type="molecule type" value="Genomic_DNA"/>
</dbReference>
<sequence length="74" mass="8484">MIYPSKPVHHTGAHPKASRGYNHHPITPHIWKRVDQREGTLMSSFFMKRLPEPAVMTGSKEDPPPVTTLHYRAQ</sequence>
<name>A0AAV4VW75_9ARAC</name>
<feature type="compositionally biased region" description="Basic residues" evidence="1">
    <location>
        <begin position="7"/>
        <end position="17"/>
    </location>
</feature>